<feature type="compositionally biased region" description="Gly residues" evidence="2">
    <location>
        <begin position="765"/>
        <end position="776"/>
    </location>
</feature>
<feature type="coiled-coil region" evidence="1">
    <location>
        <begin position="589"/>
        <end position="691"/>
    </location>
</feature>
<evidence type="ECO:0000256" key="1">
    <source>
        <dbReference type="SAM" id="Coils"/>
    </source>
</evidence>
<keyword evidence="4" id="KW-1185">Reference proteome</keyword>
<dbReference type="AlphaFoldDB" id="A0A090CH62"/>
<dbReference type="EMBL" id="FO904938">
    <property type="protein sequence ID" value="CDP27320.1"/>
    <property type="molecule type" value="Genomic_DNA"/>
</dbReference>
<dbReference type="STRING" id="515849.A0A090CH62"/>
<reference evidence="3 4" key="1">
    <citation type="journal article" date="2008" name="Genome Biol.">
        <title>The genome sequence of the model ascomycete fungus Podospora anserina.</title>
        <authorList>
            <person name="Espagne E."/>
            <person name="Lespinet O."/>
            <person name="Malagnac F."/>
            <person name="Da Silva C."/>
            <person name="Jaillon O."/>
            <person name="Porcel B.M."/>
            <person name="Couloux A."/>
            <person name="Aury J.-M."/>
            <person name="Segurens B."/>
            <person name="Poulain J."/>
            <person name="Anthouard V."/>
            <person name="Grossetete S."/>
            <person name="Khalili H."/>
            <person name="Coppin E."/>
            <person name="Dequard-Chablat M."/>
            <person name="Picard M."/>
            <person name="Contamine V."/>
            <person name="Arnaise S."/>
            <person name="Bourdais A."/>
            <person name="Berteaux-Lecellier V."/>
            <person name="Gautheret D."/>
            <person name="de Vries R.P."/>
            <person name="Battaglia E."/>
            <person name="Coutinho P.M."/>
            <person name="Danchin E.G.J."/>
            <person name="Henrissat B."/>
            <person name="El Khoury R."/>
            <person name="Sainsard-Chanet A."/>
            <person name="Boivin A."/>
            <person name="Pinan-Lucarre B."/>
            <person name="Sellem C.H."/>
            <person name="Debuchy R."/>
            <person name="Wincker P."/>
            <person name="Weissenbach J."/>
            <person name="Silar P."/>
        </authorList>
    </citation>
    <scope>NUCLEOTIDE SEQUENCE [LARGE SCALE GENOMIC DNA]</scope>
    <source>
        <strain evidence="4">S / ATCC MYA-4624 / DSM 980 / FGSC 10383</strain>
    </source>
</reference>
<feature type="compositionally biased region" description="Pro residues" evidence="2">
    <location>
        <begin position="59"/>
        <end position="80"/>
    </location>
</feature>
<evidence type="ECO:0000313" key="3">
    <source>
        <dbReference type="EMBL" id="CDP27320.1"/>
    </source>
</evidence>
<keyword evidence="1" id="KW-0175">Coiled coil</keyword>
<feature type="compositionally biased region" description="Basic and acidic residues" evidence="2">
    <location>
        <begin position="213"/>
        <end position="228"/>
    </location>
</feature>
<sequence length="776" mass="87483">MSGDENTDEWEPIPSLSSLSPFSSPALSFLLLSKTDLAHDSDHPSFHSSRHDDDVLSHTPPPATTPRPPKTPPLLTPSPPSTSRSMHGSHLRTPTQPSPLQLSSSVVGLGLGHLGIGPPMVSPLQQKVPAWMSAGHHEEVIEEETSITHDADDEDEEDERDEGEVMNRQSLIYDRGVDHEVEEEQRPERSERDIMMRLSQIYGHKFEDESEKDEPRGESRQVLSHDREADDEDEDEDDDGEEDGTDEEDEVDEEDEGENGAEYEDGDEQESDDQEFGDGQNPAYDQGTDEESEGETEGQRVVDRQSVVYNPRPHDESEDETNEQVMNRQDLFRDQEGDYQSDGDTNQHSMDRQGLIWEQQHDHHSEGDTNNEVMNRLDLFQAQAGDDRSEGDTNDEVMERQNLPCERETDRLQQSFIYDHDQPTDEITQNSKAILVDRLEGLLHRLATSNPTADLDTIDILHAKVDEMERALSTTSPRKPNTSRRLSSELEPLQHSQETTAHSSAQEHPNQSPTHTSNINLHQSIESMPDTLSPSASLAQLRRSLILPPALATTPPPWLLPSAVLSPIKSSEIFSTSISSPTQPELDAAAEATNEALEAAKEAARAHSEMTERIAAEADELRRDLAVVVERLKNRREETDHIHTLLIQRAEAAAERILDLEKELSDLEDDLASSESELRHLRLKLRAVETLVGEFVDPDETDPELFRCIENWKEDWRVVRERMRERKRGRKERRTRLRRREMMGVGNEEVEEGEEEGESTLTSLGGVGMGEQGKGL</sequence>
<feature type="compositionally biased region" description="Acidic residues" evidence="2">
    <location>
        <begin position="1"/>
        <end position="11"/>
    </location>
</feature>
<feature type="region of interest" description="Disordered" evidence="2">
    <location>
        <begin position="470"/>
        <end position="518"/>
    </location>
</feature>
<feature type="compositionally biased region" description="Basic and acidic residues" evidence="2">
    <location>
        <begin position="38"/>
        <end position="56"/>
    </location>
</feature>
<feature type="compositionally biased region" description="Acidic residues" evidence="2">
    <location>
        <begin position="748"/>
        <end position="758"/>
    </location>
</feature>
<evidence type="ECO:0000256" key="2">
    <source>
        <dbReference type="SAM" id="MobiDB-lite"/>
    </source>
</evidence>
<name>A0A090CH62_PODAN</name>
<feature type="region of interest" description="Disordered" evidence="2">
    <location>
        <begin position="38"/>
        <end position="104"/>
    </location>
</feature>
<evidence type="ECO:0000313" key="4">
    <source>
        <dbReference type="Proteomes" id="UP000001197"/>
    </source>
</evidence>
<feature type="compositionally biased region" description="Acidic residues" evidence="2">
    <location>
        <begin position="287"/>
        <end position="296"/>
    </location>
</feature>
<dbReference type="InParanoid" id="A0A090CH62"/>
<feature type="compositionally biased region" description="Basic residues" evidence="2">
    <location>
        <begin position="730"/>
        <end position="739"/>
    </location>
</feature>
<dbReference type="Proteomes" id="UP000001197">
    <property type="component" value="Chromosome 3"/>
</dbReference>
<feature type="compositionally biased region" description="Basic and acidic residues" evidence="2">
    <location>
        <begin position="175"/>
        <end position="195"/>
    </location>
</feature>
<feature type="compositionally biased region" description="Polar residues" evidence="2">
    <location>
        <begin position="472"/>
        <end position="485"/>
    </location>
</feature>
<feature type="compositionally biased region" description="Low complexity" evidence="2">
    <location>
        <begin position="93"/>
        <end position="104"/>
    </location>
</feature>
<feature type="region of interest" description="Disordered" evidence="2">
    <location>
        <begin position="1"/>
        <end position="22"/>
    </location>
</feature>
<feature type="region of interest" description="Disordered" evidence="2">
    <location>
        <begin position="140"/>
        <end position="350"/>
    </location>
</feature>
<protein>
    <submittedName>
        <fullName evidence="3">Uncharacterized protein</fullName>
    </submittedName>
</protein>
<proteinExistence type="predicted"/>
<feature type="compositionally biased region" description="Acidic residues" evidence="2">
    <location>
        <begin position="229"/>
        <end position="276"/>
    </location>
</feature>
<organism evidence="3 4">
    <name type="scientific">Podospora anserina (strain S / ATCC MYA-4624 / DSM 980 / FGSC 10383)</name>
    <name type="common">Pleurage anserina</name>
    <dbReference type="NCBI Taxonomy" id="515849"/>
    <lineage>
        <taxon>Eukaryota</taxon>
        <taxon>Fungi</taxon>
        <taxon>Dikarya</taxon>
        <taxon>Ascomycota</taxon>
        <taxon>Pezizomycotina</taxon>
        <taxon>Sordariomycetes</taxon>
        <taxon>Sordariomycetidae</taxon>
        <taxon>Sordariales</taxon>
        <taxon>Podosporaceae</taxon>
        <taxon>Podospora</taxon>
        <taxon>Podospora anserina</taxon>
    </lineage>
</organism>
<feature type="region of interest" description="Disordered" evidence="2">
    <location>
        <begin position="730"/>
        <end position="776"/>
    </location>
</feature>
<feature type="compositionally biased region" description="Acidic residues" evidence="2">
    <location>
        <begin position="140"/>
        <end position="164"/>
    </location>
</feature>
<feature type="compositionally biased region" description="Polar residues" evidence="2">
    <location>
        <begin position="494"/>
        <end position="518"/>
    </location>
</feature>
<reference evidence="4" key="2">
    <citation type="journal article" date="2014" name="Genetics">
        <title>Maintaining two mating types: Structure of the mating type locus and its role in heterokaryosis in Podospora anserina.</title>
        <authorList>
            <person name="Grognet P."/>
            <person name="Bidard F."/>
            <person name="Kuchly C."/>
            <person name="Tong L.C.H."/>
            <person name="Coppin E."/>
            <person name="Benkhali J.A."/>
            <person name="Couloux A."/>
            <person name="Wincker P."/>
            <person name="Debuchy R."/>
            <person name="Silar P."/>
        </authorList>
    </citation>
    <scope>GENOME REANNOTATION</scope>
    <source>
        <strain evidence="4">S / ATCC MYA-4624 / DSM 980 / FGSC 10383</strain>
    </source>
</reference>
<accession>A0A090CH62</accession>